<dbReference type="EnsemblPlants" id="ONIVA03G18370.1">
    <property type="protein sequence ID" value="ONIVA03G18370.1"/>
    <property type="gene ID" value="ONIVA03G18370"/>
</dbReference>
<feature type="region of interest" description="Disordered" evidence="1">
    <location>
        <begin position="120"/>
        <end position="139"/>
    </location>
</feature>
<proteinExistence type="predicted"/>
<accession>A0A0E0GME1</accession>
<dbReference type="AlphaFoldDB" id="A0A0E0GME1"/>
<sequence length="139" mass="14470">MKGEGREKRGRTGGYLRRSTAVSQRRGGEPTEGSGGDRLTAVRGPFDRRRPTEGRGAEGRRPGSSRPCRRPCRPLAAACLLHSSSARLRSFAAAPCPPASLSVDAQCPATWCSGASRSEAMAAAVGGGGEGDSAREEKS</sequence>
<evidence type="ECO:0000313" key="3">
    <source>
        <dbReference type="Proteomes" id="UP000006591"/>
    </source>
</evidence>
<feature type="region of interest" description="Disordered" evidence="1">
    <location>
        <begin position="1"/>
        <end position="71"/>
    </location>
</feature>
<keyword evidence="3" id="KW-1185">Reference proteome</keyword>
<feature type="compositionally biased region" description="Basic and acidic residues" evidence="1">
    <location>
        <begin position="45"/>
        <end position="61"/>
    </location>
</feature>
<evidence type="ECO:0000313" key="2">
    <source>
        <dbReference type="EnsemblPlants" id="ONIVA03G18370.1"/>
    </source>
</evidence>
<organism evidence="2">
    <name type="scientific">Oryza nivara</name>
    <name type="common">Indian wild rice</name>
    <name type="synonym">Oryza sativa f. spontanea</name>
    <dbReference type="NCBI Taxonomy" id="4536"/>
    <lineage>
        <taxon>Eukaryota</taxon>
        <taxon>Viridiplantae</taxon>
        <taxon>Streptophyta</taxon>
        <taxon>Embryophyta</taxon>
        <taxon>Tracheophyta</taxon>
        <taxon>Spermatophyta</taxon>
        <taxon>Magnoliopsida</taxon>
        <taxon>Liliopsida</taxon>
        <taxon>Poales</taxon>
        <taxon>Poaceae</taxon>
        <taxon>BOP clade</taxon>
        <taxon>Oryzoideae</taxon>
        <taxon>Oryzeae</taxon>
        <taxon>Oryzinae</taxon>
        <taxon>Oryza</taxon>
    </lineage>
</organism>
<name>A0A0E0GME1_ORYNI</name>
<dbReference type="HOGENOM" id="CLU_1848321_0_0_1"/>
<evidence type="ECO:0000256" key="1">
    <source>
        <dbReference type="SAM" id="MobiDB-lite"/>
    </source>
</evidence>
<reference evidence="2" key="2">
    <citation type="submission" date="2018-04" db="EMBL/GenBank/DDBJ databases">
        <title>OnivRS2 (Oryza nivara Reference Sequence Version 2).</title>
        <authorList>
            <person name="Zhang J."/>
            <person name="Kudrna D."/>
            <person name="Lee S."/>
            <person name="Talag J."/>
            <person name="Rajasekar S."/>
            <person name="Welchert J."/>
            <person name="Hsing Y.-I."/>
            <person name="Wing R.A."/>
        </authorList>
    </citation>
    <scope>NUCLEOTIDE SEQUENCE [LARGE SCALE GENOMIC DNA]</scope>
    <source>
        <strain evidence="2">SL10</strain>
    </source>
</reference>
<dbReference type="Proteomes" id="UP000006591">
    <property type="component" value="Chromosome 3"/>
</dbReference>
<protein>
    <submittedName>
        <fullName evidence="2">Uncharacterized protein</fullName>
    </submittedName>
</protein>
<dbReference type="Gramene" id="ONIVA03G18370.1">
    <property type="protein sequence ID" value="ONIVA03G18370.1"/>
    <property type="gene ID" value="ONIVA03G18370"/>
</dbReference>
<reference evidence="2" key="1">
    <citation type="submission" date="2015-04" db="UniProtKB">
        <authorList>
            <consortium name="EnsemblPlants"/>
        </authorList>
    </citation>
    <scope>IDENTIFICATION</scope>
    <source>
        <strain evidence="2">SL10</strain>
    </source>
</reference>